<dbReference type="AlphaFoldDB" id="A0A3B7R5C8"/>
<evidence type="ECO:0000256" key="1">
    <source>
        <dbReference type="SAM" id="MobiDB-lite"/>
    </source>
</evidence>
<reference evidence="3 4" key="1">
    <citation type="submission" date="2018-09" db="EMBL/GenBank/DDBJ databases">
        <title>Hymenobacter medium sp. nov., isolated from R2A medium.</title>
        <authorList>
            <person name="Yingchao G."/>
        </authorList>
    </citation>
    <scope>NUCLEOTIDE SEQUENCE [LARGE SCALE GENOMIC DNA]</scope>
    <source>
        <strain evidence="4">sh-6</strain>
    </source>
</reference>
<dbReference type="InterPro" id="IPR046235">
    <property type="entry name" value="DUF6268"/>
</dbReference>
<evidence type="ECO:0000313" key="4">
    <source>
        <dbReference type="Proteomes" id="UP000262802"/>
    </source>
</evidence>
<feature type="compositionally biased region" description="Pro residues" evidence="1">
    <location>
        <begin position="1"/>
        <end position="12"/>
    </location>
</feature>
<protein>
    <recommendedName>
        <fullName evidence="2">DUF6268 domain-containing protein</fullName>
    </recommendedName>
</protein>
<feature type="domain" description="DUF6268" evidence="2">
    <location>
        <begin position="129"/>
        <end position="297"/>
    </location>
</feature>
<sequence length="331" mass="36676">MAQTTPTPPPAAPADSLDFGEFGDADAQASRAYATQKVLYLSPTKLISVGYETQTGFDLTARGPQAASGTAPEVTTPVNRFGGLRLGFNAPVISRSSFILNLGLTYWNTGVGLDNAEQRPLFTALRRGLRSTGVNATVFKPFDNKHFLLLQANADLNGNYRGFDDLSGEALTYSGTAIYGWKPNDNFMWGLGLTRTYRAGQLLHIPVVFYNRTFSPRWGVEAVFPARVNLRRSFGTSSLLMFGYELEGNTYYLGPVGGQELFLRRGEMKPRITYERQLAGFVWLSAQVGYRYNWRFDVYDSQNPGGSNREVYTNTLGNPLYFNLSVNLVSP</sequence>
<dbReference type="EMBL" id="CP032317">
    <property type="protein sequence ID" value="AYA38932.1"/>
    <property type="molecule type" value="Genomic_DNA"/>
</dbReference>
<dbReference type="Pfam" id="PF19783">
    <property type="entry name" value="DUF6268"/>
    <property type="match status" value="1"/>
</dbReference>
<organism evidence="3 4">
    <name type="scientific">Hymenobacter oligotrophus</name>
    <dbReference type="NCBI Taxonomy" id="2319843"/>
    <lineage>
        <taxon>Bacteria</taxon>
        <taxon>Pseudomonadati</taxon>
        <taxon>Bacteroidota</taxon>
        <taxon>Cytophagia</taxon>
        <taxon>Cytophagales</taxon>
        <taxon>Hymenobacteraceae</taxon>
        <taxon>Hymenobacter</taxon>
    </lineage>
</organism>
<evidence type="ECO:0000313" key="3">
    <source>
        <dbReference type="EMBL" id="AYA38932.1"/>
    </source>
</evidence>
<dbReference type="OrthoDB" id="1112363at2"/>
<gene>
    <name evidence="3" type="ORF">D3Y59_12845</name>
</gene>
<feature type="region of interest" description="Disordered" evidence="1">
    <location>
        <begin position="1"/>
        <end position="20"/>
    </location>
</feature>
<accession>A0A3B7R5C8</accession>
<name>A0A3B7R5C8_9BACT</name>
<proteinExistence type="predicted"/>
<dbReference type="KEGG" id="hyh:D3Y59_12845"/>
<dbReference type="Proteomes" id="UP000262802">
    <property type="component" value="Chromosome"/>
</dbReference>
<evidence type="ECO:0000259" key="2">
    <source>
        <dbReference type="Pfam" id="PF19783"/>
    </source>
</evidence>
<keyword evidence="4" id="KW-1185">Reference proteome</keyword>